<reference evidence="1 2" key="1">
    <citation type="submission" date="2016-01" db="EMBL/GenBank/DDBJ databases">
        <title>The new phylogeny of the genus Mycobacterium.</title>
        <authorList>
            <person name="Tarcisio F."/>
            <person name="Conor M."/>
            <person name="Antonella G."/>
            <person name="Elisabetta G."/>
            <person name="Giulia F.S."/>
            <person name="Sara T."/>
            <person name="Anna F."/>
            <person name="Clotilde B."/>
            <person name="Roberto B."/>
            <person name="Veronica D.S."/>
            <person name="Fabio R."/>
            <person name="Monica P."/>
            <person name="Olivier J."/>
            <person name="Enrico T."/>
            <person name="Nicola S."/>
        </authorList>
    </citation>
    <scope>NUCLEOTIDE SEQUENCE [LARGE SCALE GENOMIC DNA]</scope>
    <source>
        <strain evidence="1 2">ATCC 700010</strain>
    </source>
</reference>
<gene>
    <name evidence="1" type="ORF">AWC31_14025</name>
</gene>
<dbReference type="Proteomes" id="UP000193964">
    <property type="component" value="Unassembled WGS sequence"/>
</dbReference>
<dbReference type="AlphaFoldDB" id="A0A1X2FJB7"/>
<sequence>MPRVIQYDLFGEVEAAEKAAESAARSASMSAIVFLTQTPWPDLIGWWLHPDAIESRTDGGASYRSGPNNTPGWAWAKQRRGLLFESNTTWPGFDKRPRWCIPWTELRTLRAEHPDVTERLQALAAGRGHPCSLGWLWWTDPHALRPEGWHPSRLDSEQQADYYHGCARPETAYTDRLDAWHLVLDVVRSATLAVTKRQPT</sequence>
<evidence type="ECO:0000313" key="1">
    <source>
        <dbReference type="EMBL" id="ORX18418.1"/>
    </source>
</evidence>
<dbReference type="OrthoDB" id="4617804at2"/>
<comment type="caution">
    <text evidence="1">The sequence shown here is derived from an EMBL/GenBank/DDBJ whole genome shotgun (WGS) entry which is preliminary data.</text>
</comment>
<name>A0A1X2FJB7_9MYCO</name>
<organism evidence="1 2">
    <name type="scientific">Mycolicibacterium wolinskyi</name>
    <dbReference type="NCBI Taxonomy" id="59750"/>
    <lineage>
        <taxon>Bacteria</taxon>
        <taxon>Bacillati</taxon>
        <taxon>Actinomycetota</taxon>
        <taxon>Actinomycetes</taxon>
        <taxon>Mycobacteriales</taxon>
        <taxon>Mycobacteriaceae</taxon>
        <taxon>Mycolicibacterium</taxon>
    </lineage>
</organism>
<evidence type="ECO:0000313" key="2">
    <source>
        <dbReference type="Proteomes" id="UP000193964"/>
    </source>
</evidence>
<proteinExistence type="predicted"/>
<accession>A0A1X2FJB7</accession>
<protein>
    <submittedName>
        <fullName evidence="1">Uncharacterized protein</fullName>
    </submittedName>
</protein>
<dbReference type="EMBL" id="LQQA01000005">
    <property type="protein sequence ID" value="ORX18418.1"/>
    <property type="molecule type" value="Genomic_DNA"/>
</dbReference>